<name>A0A0N1P9Y9_LEPSE</name>
<sequence length="470" mass="51022">MPFLGYNGEGGVVEISHSVEGNLNAVKRASIPGGVICAASAGDDVLYYIPRSAPSSLCRWSLAKGEGQVVQDLSCHHSRMFFHRNKVFCAPLDDCGVSVYDPLCNVVENLPIRYRIRFIEPADYGFVFRTACNETFGYDFSNGSTKVTNGSQIKSFLGHYKRYAVVRLQEGRGERVAGVTEAGDIVALNVELPDAAFAECDDALLHMDGGEIVSSKGERVAAPLHGLVLTASPATEEEVSCGICLCEFDGEDGVTLDCGHLFHRECVDQWVSTWMDFAAKGEHIAFTHAVCASGCRYLIRHPLIPQSKRIAELHCEVMAKKMALLPQFEATKTDEDLLYYICAKCGGAFYGGERVCPRMQGGEPSSSPDDLICDTCLAGAHEGCDTFAPVFKCRYCCNPATQRSFGTRYMCDRCSARWGTSEPAPIPCPGSGGCPFDGHHEGGKCGFAGCLLCSCALNTEHIFDRVVVQK</sequence>
<dbReference type="OrthoDB" id="6050183at2759"/>
<proteinExistence type="predicted"/>
<dbReference type="OMA" id="DRCIARW"/>
<accession>A0A0N1P9Y9</accession>
<dbReference type="Proteomes" id="UP000038009">
    <property type="component" value="Unassembled WGS sequence"/>
</dbReference>
<dbReference type="InterPro" id="IPR013083">
    <property type="entry name" value="Znf_RING/FYVE/PHD"/>
</dbReference>
<keyword evidence="1" id="KW-0863">Zinc-finger</keyword>
<comment type="caution">
    <text evidence="3">The sequence shown here is derived from an EMBL/GenBank/DDBJ whole genome shotgun (WGS) entry which is preliminary data.</text>
</comment>
<evidence type="ECO:0000259" key="2">
    <source>
        <dbReference type="PROSITE" id="PS50089"/>
    </source>
</evidence>
<dbReference type="PANTHER" id="PTHR45943:SF2">
    <property type="entry name" value="RING-TYPE DOMAIN-CONTAINING PROTEIN"/>
    <property type="match status" value="1"/>
</dbReference>
<dbReference type="PROSITE" id="PS50089">
    <property type="entry name" value="ZF_RING_2"/>
    <property type="match status" value="1"/>
</dbReference>
<dbReference type="EMBL" id="LJSK01000267">
    <property type="protein sequence ID" value="KPI84348.1"/>
    <property type="molecule type" value="Genomic_DNA"/>
</dbReference>
<keyword evidence="4" id="KW-1185">Reference proteome</keyword>
<dbReference type="Pfam" id="PF13639">
    <property type="entry name" value="zf-RING_2"/>
    <property type="match status" value="1"/>
</dbReference>
<reference evidence="3 4" key="1">
    <citation type="journal article" date="2015" name="PLoS Pathog.">
        <title>Leptomonas seymouri: Adaptations to the Dixenous Life Cycle Analyzed by Genome Sequencing, Transcriptome Profiling and Co-infection with Leishmania donovani.</title>
        <authorList>
            <person name="Kraeva N."/>
            <person name="Butenko A."/>
            <person name="Hlavacova J."/>
            <person name="Kostygov A."/>
            <person name="Myskova J."/>
            <person name="Grybchuk D."/>
            <person name="Lestinova T."/>
            <person name="Votypka J."/>
            <person name="Volf P."/>
            <person name="Opperdoes F."/>
            <person name="Flegontov P."/>
            <person name="Lukes J."/>
            <person name="Yurchenko V."/>
        </authorList>
    </citation>
    <scope>NUCLEOTIDE SEQUENCE [LARGE SCALE GENOMIC DNA]</scope>
    <source>
        <strain evidence="3 4">ATCC 30220</strain>
    </source>
</reference>
<evidence type="ECO:0000313" key="4">
    <source>
        <dbReference type="Proteomes" id="UP000038009"/>
    </source>
</evidence>
<keyword evidence="1" id="KW-0479">Metal-binding</keyword>
<dbReference type="Gene3D" id="3.30.40.10">
    <property type="entry name" value="Zinc/RING finger domain, C3HC4 (zinc finger)"/>
    <property type="match status" value="1"/>
</dbReference>
<evidence type="ECO:0000256" key="1">
    <source>
        <dbReference type="PROSITE-ProRule" id="PRU00175"/>
    </source>
</evidence>
<organism evidence="3 4">
    <name type="scientific">Leptomonas seymouri</name>
    <dbReference type="NCBI Taxonomy" id="5684"/>
    <lineage>
        <taxon>Eukaryota</taxon>
        <taxon>Discoba</taxon>
        <taxon>Euglenozoa</taxon>
        <taxon>Kinetoplastea</taxon>
        <taxon>Metakinetoplastina</taxon>
        <taxon>Trypanosomatida</taxon>
        <taxon>Trypanosomatidae</taxon>
        <taxon>Leishmaniinae</taxon>
        <taxon>Leptomonas</taxon>
    </lineage>
</organism>
<keyword evidence="1" id="KW-0862">Zinc</keyword>
<dbReference type="PANTHER" id="PTHR45943">
    <property type="entry name" value="E3 UBIQUITIN-PROTEIN LIGASE MYCBP2"/>
    <property type="match status" value="1"/>
</dbReference>
<dbReference type="GO" id="GO:0061630">
    <property type="term" value="F:ubiquitin protein ligase activity"/>
    <property type="evidence" value="ECO:0007669"/>
    <property type="project" value="TreeGrafter"/>
</dbReference>
<dbReference type="GO" id="GO:0005634">
    <property type="term" value="C:nucleus"/>
    <property type="evidence" value="ECO:0007669"/>
    <property type="project" value="TreeGrafter"/>
</dbReference>
<evidence type="ECO:0000313" key="3">
    <source>
        <dbReference type="EMBL" id="KPI84348.1"/>
    </source>
</evidence>
<dbReference type="GO" id="GO:0008270">
    <property type="term" value="F:zinc ion binding"/>
    <property type="evidence" value="ECO:0007669"/>
    <property type="project" value="UniProtKB-KW"/>
</dbReference>
<dbReference type="InterPro" id="IPR001841">
    <property type="entry name" value="Znf_RING"/>
</dbReference>
<protein>
    <recommendedName>
        <fullName evidence="2">RING-type domain-containing protein</fullName>
    </recommendedName>
</protein>
<gene>
    <name evidence="3" type="ORF">ABL78_6603</name>
</gene>
<dbReference type="GO" id="GO:0005886">
    <property type="term" value="C:plasma membrane"/>
    <property type="evidence" value="ECO:0007669"/>
    <property type="project" value="TreeGrafter"/>
</dbReference>
<dbReference type="AlphaFoldDB" id="A0A0N1P9Y9"/>
<dbReference type="VEuPathDB" id="TriTrypDB:Lsey_0267_0120"/>
<dbReference type="SUPFAM" id="SSF57850">
    <property type="entry name" value="RING/U-box"/>
    <property type="match status" value="1"/>
</dbReference>
<feature type="domain" description="RING-type" evidence="2">
    <location>
        <begin position="241"/>
        <end position="291"/>
    </location>
</feature>